<dbReference type="InterPro" id="IPR017911">
    <property type="entry name" value="MacB-like_ATP-bd"/>
</dbReference>
<dbReference type="GO" id="GO:0005886">
    <property type="term" value="C:plasma membrane"/>
    <property type="evidence" value="ECO:0007669"/>
    <property type="project" value="TreeGrafter"/>
</dbReference>
<keyword evidence="8" id="KW-0131">Cell cycle</keyword>
<organism evidence="8 9">
    <name type="scientific">Flavobacterium haoranii</name>
    <dbReference type="NCBI Taxonomy" id="683124"/>
    <lineage>
        <taxon>Bacteria</taxon>
        <taxon>Pseudomonadati</taxon>
        <taxon>Bacteroidota</taxon>
        <taxon>Flavobacteriia</taxon>
        <taxon>Flavobacteriales</taxon>
        <taxon>Flavobacteriaceae</taxon>
        <taxon>Flavobacterium</taxon>
    </lineage>
</organism>
<dbReference type="CDD" id="cd03255">
    <property type="entry name" value="ABC_MJ0796_LolCDE_FtsE"/>
    <property type="match status" value="1"/>
</dbReference>
<dbReference type="RefSeq" id="WP_072784726.1">
    <property type="nucleotide sequence ID" value="NZ_CP045292.1"/>
</dbReference>
<evidence type="ECO:0000259" key="7">
    <source>
        <dbReference type="PROSITE" id="PS50893"/>
    </source>
</evidence>
<comment type="similarity">
    <text evidence="2">Belongs to the ABC transporter superfamily.</text>
</comment>
<dbReference type="EMBL" id="FQZH01000004">
    <property type="protein sequence ID" value="SHJ49546.1"/>
    <property type="molecule type" value="Genomic_DNA"/>
</dbReference>
<dbReference type="InterPro" id="IPR003593">
    <property type="entry name" value="AAA+_ATPase"/>
</dbReference>
<dbReference type="SMART" id="SM00382">
    <property type="entry name" value="AAA"/>
    <property type="match status" value="1"/>
</dbReference>
<dbReference type="GO" id="GO:0022857">
    <property type="term" value="F:transmembrane transporter activity"/>
    <property type="evidence" value="ECO:0007669"/>
    <property type="project" value="TreeGrafter"/>
</dbReference>
<protein>
    <recommendedName>
        <fullName evidence="3">Cell division ATP-binding protein FtsE</fullName>
    </recommendedName>
</protein>
<dbReference type="InterPro" id="IPR017871">
    <property type="entry name" value="ABC_transporter-like_CS"/>
</dbReference>
<dbReference type="Pfam" id="PF00005">
    <property type="entry name" value="ABC_tran"/>
    <property type="match status" value="1"/>
</dbReference>
<dbReference type="PANTHER" id="PTHR24220">
    <property type="entry name" value="IMPORT ATP-BINDING PROTEIN"/>
    <property type="match status" value="1"/>
</dbReference>
<dbReference type="GO" id="GO:0005524">
    <property type="term" value="F:ATP binding"/>
    <property type="evidence" value="ECO:0007669"/>
    <property type="project" value="UniProtKB-KW"/>
</dbReference>
<proteinExistence type="inferred from homology"/>
<accession>A0A1M6JSD2</accession>
<dbReference type="AlphaFoldDB" id="A0A1M6JSD2"/>
<dbReference type="FunFam" id="3.40.50.300:FF:000056">
    <property type="entry name" value="Cell division ATP-binding protein FtsE"/>
    <property type="match status" value="1"/>
</dbReference>
<dbReference type="PROSITE" id="PS50893">
    <property type="entry name" value="ABC_TRANSPORTER_2"/>
    <property type="match status" value="1"/>
</dbReference>
<keyword evidence="4" id="KW-0813">Transport</keyword>
<keyword evidence="5" id="KW-0547">Nucleotide-binding</keyword>
<dbReference type="Gene3D" id="3.40.50.300">
    <property type="entry name" value="P-loop containing nucleotide triphosphate hydrolases"/>
    <property type="match status" value="1"/>
</dbReference>
<gene>
    <name evidence="8" type="ORF">SAMN05444337_2077</name>
</gene>
<dbReference type="PANTHER" id="PTHR24220:SF470">
    <property type="entry name" value="CELL DIVISION ATP-BINDING PROTEIN FTSE"/>
    <property type="match status" value="1"/>
</dbReference>
<name>A0A1M6JSD2_9FLAO</name>
<evidence type="ECO:0000256" key="2">
    <source>
        <dbReference type="ARBA" id="ARBA00005417"/>
    </source>
</evidence>
<evidence type="ECO:0000256" key="3">
    <source>
        <dbReference type="ARBA" id="ARBA00020019"/>
    </source>
</evidence>
<dbReference type="GO" id="GO:0016887">
    <property type="term" value="F:ATP hydrolysis activity"/>
    <property type="evidence" value="ECO:0007669"/>
    <property type="project" value="InterPro"/>
</dbReference>
<dbReference type="Proteomes" id="UP000184232">
    <property type="component" value="Unassembled WGS sequence"/>
</dbReference>
<evidence type="ECO:0000256" key="4">
    <source>
        <dbReference type="ARBA" id="ARBA00022448"/>
    </source>
</evidence>
<dbReference type="GO" id="GO:0051301">
    <property type="term" value="P:cell division"/>
    <property type="evidence" value="ECO:0007669"/>
    <property type="project" value="UniProtKB-KW"/>
</dbReference>
<dbReference type="InterPro" id="IPR003439">
    <property type="entry name" value="ABC_transporter-like_ATP-bd"/>
</dbReference>
<dbReference type="SUPFAM" id="SSF52540">
    <property type="entry name" value="P-loop containing nucleoside triphosphate hydrolases"/>
    <property type="match status" value="1"/>
</dbReference>
<reference evidence="8 9" key="1">
    <citation type="submission" date="2016-11" db="EMBL/GenBank/DDBJ databases">
        <authorList>
            <person name="Jaros S."/>
            <person name="Januszkiewicz K."/>
            <person name="Wedrychowicz H."/>
        </authorList>
    </citation>
    <scope>NUCLEOTIDE SEQUENCE [LARGE SCALE GENOMIC DNA]</scope>
    <source>
        <strain evidence="8 9">DSM 22807</strain>
    </source>
</reference>
<dbReference type="OrthoDB" id="9802264at2"/>
<feature type="domain" description="ABC transporter" evidence="7">
    <location>
        <begin position="6"/>
        <end position="227"/>
    </location>
</feature>
<dbReference type="PROSITE" id="PS00211">
    <property type="entry name" value="ABC_TRANSPORTER_1"/>
    <property type="match status" value="1"/>
</dbReference>
<evidence type="ECO:0000256" key="5">
    <source>
        <dbReference type="ARBA" id="ARBA00022741"/>
    </source>
</evidence>
<keyword evidence="6 8" id="KW-0067">ATP-binding</keyword>
<comment type="function">
    <text evidence="1">Part of the ABC transporter FtsEX involved in cellular division. Important for assembly or stability of the septal ring.</text>
</comment>
<keyword evidence="9" id="KW-1185">Reference proteome</keyword>
<evidence type="ECO:0000256" key="1">
    <source>
        <dbReference type="ARBA" id="ARBA00002579"/>
    </source>
</evidence>
<keyword evidence="8" id="KW-0132">Cell division</keyword>
<dbReference type="STRING" id="683124.SAMN05444337_2077"/>
<evidence type="ECO:0000313" key="9">
    <source>
        <dbReference type="Proteomes" id="UP000184232"/>
    </source>
</evidence>
<evidence type="ECO:0000313" key="8">
    <source>
        <dbReference type="EMBL" id="SHJ49546.1"/>
    </source>
</evidence>
<sequence length="227" mass="25503">MSSTILSLKAVNIYQEKNPVLTNVNLEVNRGEFIYLIGKTGAGKSSFLKTLYADLPLTEGEGTIVDYDLGSLKEKDIPYLRRKLGVVFQDFKLLPDRNVKENLLFVLKATGWTAKEEMNVKIDEVLDKVGMKNYQTKMPHQLSGGEQQRIAIARALLNDPELILADEPTGNLDPQTSVEIMEVLRKINANGKTIVMATHDYALLLKYPSKTLKFDEGKVFEVVQRTV</sequence>
<dbReference type="InterPro" id="IPR027417">
    <property type="entry name" value="P-loop_NTPase"/>
</dbReference>
<evidence type="ECO:0000256" key="6">
    <source>
        <dbReference type="ARBA" id="ARBA00022840"/>
    </source>
</evidence>
<dbReference type="InterPro" id="IPR015854">
    <property type="entry name" value="ABC_transpr_LolD-like"/>
</dbReference>